<evidence type="ECO:0000313" key="1">
    <source>
        <dbReference type="EMBL" id="QFI53611.1"/>
    </source>
</evidence>
<dbReference type="AlphaFoldDB" id="A0A5J6WTV9"/>
<organism evidence="1 2">
    <name type="scientific">Aeromonas simiae</name>
    <dbReference type="NCBI Taxonomy" id="218936"/>
    <lineage>
        <taxon>Bacteria</taxon>
        <taxon>Pseudomonadati</taxon>
        <taxon>Pseudomonadota</taxon>
        <taxon>Gammaproteobacteria</taxon>
        <taxon>Aeromonadales</taxon>
        <taxon>Aeromonadaceae</taxon>
        <taxon>Aeromonas</taxon>
    </lineage>
</organism>
<dbReference type="PROSITE" id="PS51257">
    <property type="entry name" value="PROKAR_LIPOPROTEIN"/>
    <property type="match status" value="1"/>
</dbReference>
<reference evidence="1 2" key="1">
    <citation type="submission" date="2019-05" db="EMBL/GenBank/DDBJ databases">
        <title>OXA-830, a novel chromosomally encoded expanded-spectrum class D beta-lactamase in Aeromonas simiae.</title>
        <authorList>
            <person name="Zhou W."/>
            <person name="Chen Q."/>
        </authorList>
    </citation>
    <scope>NUCLEOTIDE SEQUENCE [LARGE SCALE GENOMIC DNA]</scope>
    <source>
        <strain evidence="1 2">A6</strain>
    </source>
</reference>
<dbReference type="KEGG" id="asim:FE240_02155"/>
<keyword evidence="2" id="KW-1185">Reference proteome</keyword>
<gene>
    <name evidence="1" type="ORF">FE240_02155</name>
</gene>
<evidence type="ECO:0000313" key="2">
    <source>
        <dbReference type="Proteomes" id="UP000594034"/>
    </source>
</evidence>
<dbReference type="Proteomes" id="UP000594034">
    <property type="component" value="Chromosome"/>
</dbReference>
<sequence>MRIGMMVIVGLLAGCTPGPDRDADLARMLEICVQQRLPASQQPPLSAQQQEALIKEHAELVARFADEDERAWLETQHRDNELEQQCLEEALDQLER</sequence>
<dbReference type="EMBL" id="CP040449">
    <property type="protein sequence ID" value="QFI53611.1"/>
    <property type="molecule type" value="Genomic_DNA"/>
</dbReference>
<protein>
    <recommendedName>
        <fullName evidence="3">Lipoprotein</fullName>
    </recommendedName>
</protein>
<name>A0A5J6WTV9_9GAMM</name>
<proteinExistence type="predicted"/>
<accession>A0A5J6WTV9</accession>
<evidence type="ECO:0008006" key="3">
    <source>
        <dbReference type="Google" id="ProtNLM"/>
    </source>
</evidence>
<dbReference type="RefSeq" id="WP_193003205.1">
    <property type="nucleotide sequence ID" value="NZ_CP040449.1"/>
</dbReference>